<gene>
    <name evidence="8" type="primary">ogt</name>
    <name evidence="8" type="ORF">SAMEA3545359_01266</name>
</gene>
<dbReference type="CDD" id="cd06445">
    <property type="entry name" value="ATase"/>
    <property type="match status" value="1"/>
</dbReference>
<accession>A0A1C6I5Z9</accession>
<evidence type="ECO:0000256" key="6">
    <source>
        <dbReference type="ARBA" id="ARBA00049348"/>
    </source>
</evidence>
<reference evidence="8" key="1">
    <citation type="submission" date="2015-09" db="EMBL/GenBank/DDBJ databases">
        <authorList>
            <consortium name="Pathogen Informatics"/>
        </authorList>
    </citation>
    <scope>NUCLEOTIDE SEQUENCE</scope>
    <source>
        <strain evidence="8">2789STDY5834896</strain>
    </source>
</reference>
<dbReference type="InterPro" id="IPR036217">
    <property type="entry name" value="MethylDNA_cys_MeTrfase_DNAb"/>
</dbReference>
<evidence type="ECO:0000256" key="3">
    <source>
        <dbReference type="ARBA" id="ARBA00022679"/>
    </source>
</evidence>
<keyword evidence="3 8" id="KW-0808">Transferase</keyword>
<dbReference type="EMBL" id="FMHG01000001">
    <property type="protein sequence ID" value="SCJ65271.1"/>
    <property type="molecule type" value="Genomic_DNA"/>
</dbReference>
<feature type="domain" description="Methylated-DNA-[protein]-cysteine S-methyltransferase DNA binding" evidence="7">
    <location>
        <begin position="74"/>
        <end position="150"/>
    </location>
</feature>
<dbReference type="InterPro" id="IPR036631">
    <property type="entry name" value="MGMT_N_sf"/>
</dbReference>
<evidence type="ECO:0000256" key="1">
    <source>
        <dbReference type="ARBA" id="ARBA00001286"/>
    </source>
</evidence>
<keyword evidence="4" id="KW-0227">DNA damage</keyword>
<dbReference type="GO" id="GO:0032259">
    <property type="term" value="P:methylation"/>
    <property type="evidence" value="ECO:0007669"/>
    <property type="project" value="UniProtKB-KW"/>
</dbReference>
<dbReference type="Gene3D" id="1.10.10.10">
    <property type="entry name" value="Winged helix-like DNA-binding domain superfamily/Winged helix DNA-binding domain"/>
    <property type="match status" value="1"/>
</dbReference>
<dbReference type="AlphaFoldDB" id="A0A1C6I5Z9"/>
<dbReference type="PANTHER" id="PTHR10815:SF13">
    <property type="entry name" value="METHYLATED-DNA--PROTEIN-CYSTEINE METHYLTRANSFERASE"/>
    <property type="match status" value="1"/>
</dbReference>
<comment type="catalytic activity">
    <reaction evidence="1">
        <text>a 4-O-methyl-thymidine in DNA + L-cysteinyl-[protein] = a thymidine in DNA + S-methyl-L-cysteinyl-[protein]</text>
        <dbReference type="Rhea" id="RHEA:53428"/>
        <dbReference type="Rhea" id="RHEA-COMP:10131"/>
        <dbReference type="Rhea" id="RHEA-COMP:10132"/>
        <dbReference type="Rhea" id="RHEA-COMP:13555"/>
        <dbReference type="Rhea" id="RHEA-COMP:13556"/>
        <dbReference type="ChEBI" id="CHEBI:29950"/>
        <dbReference type="ChEBI" id="CHEBI:82612"/>
        <dbReference type="ChEBI" id="CHEBI:137386"/>
        <dbReference type="ChEBI" id="CHEBI:137387"/>
        <dbReference type="EC" id="2.1.1.63"/>
    </reaction>
</comment>
<dbReference type="EC" id="2.1.1.63" evidence="8"/>
<dbReference type="GO" id="GO:0003908">
    <property type="term" value="F:methylated-DNA-[protein]-cysteine S-methyltransferase activity"/>
    <property type="evidence" value="ECO:0007669"/>
    <property type="project" value="UniProtKB-EC"/>
</dbReference>
<dbReference type="GO" id="GO:0006281">
    <property type="term" value="P:DNA repair"/>
    <property type="evidence" value="ECO:0007669"/>
    <property type="project" value="UniProtKB-KW"/>
</dbReference>
<dbReference type="InterPro" id="IPR014048">
    <property type="entry name" value="MethylDNA_cys_MeTrfase_DNA-bd"/>
</dbReference>
<evidence type="ECO:0000256" key="5">
    <source>
        <dbReference type="ARBA" id="ARBA00023204"/>
    </source>
</evidence>
<name>A0A1C6I5Z9_9FIRM</name>
<evidence type="ECO:0000256" key="4">
    <source>
        <dbReference type="ARBA" id="ARBA00022763"/>
    </source>
</evidence>
<dbReference type="PROSITE" id="PS00374">
    <property type="entry name" value="MGMT"/>
    <property type="match status" value="1"/>
</dbReference>
<keyword evidence="2 8" id="KW-0489">Methyltransferase</keyword>
<keyword evidence="5" id="KW-0234">DNA repair</keyword>
<dbReference type="SUPFAM" id="SSF53155">
    <property type="entry name" value="Methylated DNA-protein cysteine methyltransferase domain"/>
    <property type="match status" value="1"/>
</dbReference>
<evidence type="ECO:0000256" key="2">
    <source>
        <dbReference type="ARBA" id="ARBA00022603"/>
    </source>
</evidence>
<sequence>MLTYQVCDFDDLQLLIAEEGGHIVFVGRHPEFGGAVTMKNQNTPLIEACRRQVGEYLAGERQVFDLPIAFTGTPFAQRVYRALIQVPYGELVSYQWLAEQVGSHPRPVGTAVGHNPLLLIVPCHRVLGKHSLGGFSAGMELKYRLLELEGHALRADKKDLAQPLAR</sequence>
<proteinExistence type="predicted"/>
<comment type="catalytic activity">
    <reaction evidence="6">
        <text>a 6-O-methyl-2'-deoxyguanosine in DNA + L-cysteinyl-[protein] = S-methyl-L-cysteinyl-[protein] + a 2'-deoxyguanosine in DNA</text>
        <dbReference type="Rhea" id="RHEA:24000"/>
        <dbReference type="Rhea" id="RHEA-COMP:10131"/>
        <dbReference type="Rhea" id="RHEA-COMP:10132"/>
        <dbReference type="Rhea" id="RHEA-COMP:11367"/>
        <dbReference type="Rhea" id="RHEA-COMP:11368"/>
        <dbReference type="ChEBI" id="CHEBI:29950"/>
        <dbReference type="ChEBI" id="CHEBI:82612"/>
        <dbReference type="ChEBI" id="CHEBI:85445"/>
        <dbReference type="ChEBI" id="CHEBI:85448"/>
        <dbReference type="EC" id="2.1.1.63"/>
    </reaction>
</comment>
<dbReference type="InterPro" id="IPR001497">
    <property type="entry name" value="MethylDNA_cys_MeTrfase_AS"/>
</dbReference>
<evidence type="ECO:0000313" key="8">
    <source>
        <dbReference type="EMBL" id="SCJ65271.1"/>
    </source>
</evidence>
<dbReference type="NCBIfam" id="TIGR00589">
    <property type="entry name" value="ogt"/>
    <property type="match status" value="1"/>
</dbReference>
<dbReference type="InterPro" id="IPR036388">
    <property type="entry name" value="WH-like_DNA-bd_sf"/>
</dbReference>
<dbReference type="Gene3D" id="3.30.160.70">
    <property type="entry name" value="Methylated DNA-protein cysteine methyltransferase domain"/>
    <property type="match status" value="1"/>
</dbReference>
<dbReference type="Pfam" id="PF01035">
    <property type="entry name" value="DNA_binding_1"/>
    <property type="match status" value="1"/>
</dbReference>
<protein>
    <submittedName>
        <fullName evidence="8">Methylated-DNA--protein-cysteine methyltransferase, constitutive</fullName>
        <ecNumber evidence="8">2.1.1.63</ecNumber>
    </submittedName>
</protein>
<dbReference type="SUPFAM" id="SSF46767">
    <property type="entry name" value="Methylated DNA-protein cysteine methyltransferase, C-terminal domain"/>
    <property type="match status" value="1"/>
</dbReference>
<evidence type="ECO:0000259" key="7">
    <source>
        <dbReference type="Pfam" id="PF01035"/>
    </source>
</evidence>
<organism evidence="8">
    <name type="scientific">uncultured Anaerotruncus sp</name>
    <dbReference type="NCBI Taxonomy" id="905011"/>
    <lineage>
        <taxon>Bacteria</taxon>
        <taxon>Bacillati</taxon>
        <taxon>Bacillota</taxon>
        <taxon>Clostridia</taxon>
        <taxon>Eubacteriales</taxon>
        <taxon>Oscillospiraceae</taxon>
        <taxon>Anaerotruncus</taxon>
        <taxon>environmental samples</taxon>
    </lineage>
</organism>
<dbReference type="PANTHER" id="PTHR10815">
    <property type="entry name" value="METHYLATED-DNA--PROTEIN-CYSTEINE METHYLTRANSFERASE"/>
    <property type="match status" value="1"/>
</dbReference>